<gene>
    <name evidence="6" type="ORF">VKT23_001285</name>
</gene>
<dbReference type="Gene3D" id="2.60.120.330">
    <property type="entry name" value="B-lactam Antibiotic, Isopenicillin N Synthase, Chain"/>
    <property type="match status" value="1"/>
</dbReference>
<evidence type="ECO:0000259" key="5">
    <source>
        <dbReference type="Pfam" id="PF03171"/>
    </source>
</evidence>
<name>A0ABR1K6M7_9AGAR</name>
<dbReference type="SUPFAM" id="SSF51197">
    <property type="entry name" value="Clavaminate synthase-like"/>
    <property type="match status" value="1"/>
</dbReference>
<evidence type="ECO:0000256" key="1">
    <source>
        <dbReference type="ARBA" id="ARBA00008056"/>
    </source>
</evidence>
<evidence type="ECO:0000313" key="6">
    <source>
        <dbReference type="EMBL" id="KAK7473186.1"/>
    </source>
</evidence>
<comment type="caution">
    <text evidence="6">The sequence shown here is derived from an EMBL/GenBank/DDBJ whole genome shotgun (WGS) entry which is preliminary data.</text>
</comment>
<comment type="similarity">
    <text evidence="1">Belongs to the iron/ascorbate-dependent oxidoreductase family.</text>
</comment>
<dbReference type="InterPro" id="IPR044861">
    <property type="entry name" value="IPNS-like_FE2OG_OXY"/>
</dbReference>
<sequence>MEVKTDSRSEEIAFPPDTKCIPDEQYVNLEVVDLSIFRDDGPGHTGPSLSEEDSRVQKDLITRALNAFRTTGFIAVKGHGLTTEDIHRQFSLGRLLNEDVSEEEKRQLHAQIASEGSWAGYKVYLSFTAHLIISESSAQPQGYYHRPDGAFDYLEHYDFYPFTAIDSRLPNAAKPYLDEFRQFIEYNHYVLLWKILAIISLGLGLKRDFLWNLHHRGDTNDGALRGGKDAVKWRHSKDHLRYAMYHPPSEEDRERKNHLWLPGHTDIGSVTFLYSQPVAGLQLLTPDGQWKYIRHYPNHIIMQLGDSMEFLTGILKASPHRVIEPPEDQRHLKRLGIFFFVPFLPEVKLSLIDHPSLRTLGAKDAFEEYYQLGGKPITSAEWLVMKSKLVGTKRVKREKRGPIDVLEDIHFRYNP</sequence>
<dbReference type="EMBL" id="JBANRG010000001">
    <property type="protein sequence ID" value="KAK7473186.1"/>
    <property type="molecule type" value="Genomic_DNA"/>
</dbReference>
<dbReference type="PANTHER" id="PTHR10209">
    <property type="entry name" value="OXIDOREDUCTASE, 2OG-FE II OXYGENASE FAMILY PROTEIN"/>
    <property type="match status" value="1"/>
</dbReference>
<keyword evidence="2" id="KW-0479">Metal-binding</keyword>
<evidence type="ECO:0000256" key="4">
    <source>
        <dbReference type="ARBA" id="ARBA00023004"/>
    </source>
</evidence>
<dbReference type="Proteomes" id="UP001498398">
    <property type="component" value="Unassembled WGS sequence"/>
</dbReference>
<dbReference type="InterPro" id="IPR027443">
    <property type="entry name" value="IPNS-like_sf"/>
</dbReference>
<evidence type="ECO:0000313" key="7">
    <source>
        <dbReference type="Proteomes" id="UP001498398"/>
    </source>
</evidence>
<dbReference type="Pfam" id="PF03171">
    <property type="entry name" value="2OG-FeII_Oxy"/>
    <property type="match status" value="1"/>
</dbReference>
<proteinExistence type="inferred from homology"/>
<reference evidence="6 7" key="1">
    <citation type="submission" date="2024-01" db="EMBL/GenBank/DDBJ databases">
        <title>A draft genome for the cacao thread blight pathogen Marasmiellus scandens.</title>
        <authorList>
            <person name="Baruah I.K."/>
            <person name="Leung J."/>
            <person name="Bukari Y."/>
            <person name="Amoako-Attah I."/>
            <person name="Meinhardt L.W."/>
            <person name="Bailey B.A."/>
            <person name="Cohen S.P."/>
        </authorList>
    </citation>
    <scope>NUCLEOTIDE SEQUENCE [LARGE SCALE GENOMIC DNA]</scope>
    <source>
        <strain evidence="6 7">GH-19</strain>
    </source>
</reference>
<accession>A0ABR1K6M7</accession>
<keyword evidence="7" id="KW-1185">Reference proteome</keyword>
<organism evidence="6 7">
    <name type="scientific">Marasmiellus scandens</name>
    <dbReference type="NCBI Taxonomy" id="2682957"/>
    <lineage>
        <taxon>Eukaryota</taxon>
        <taxon>Fungi</taxon>
        <taxon>Dikarya</taxon>
        <taxon>Basidiomycota</taxon>
        <taxon>Agaricomycotina</taxon>
        <taxon>Agaricomycetes</taxon>
        <taxon>Agaricomycetidae</taxon>
        <taxon>Agaricales</taxon>
        <taxon>Marasmiineae</taxon>
        <taxon>Omphalotaceae</taxon>
        <taxon>Marasmiellus</taxon>
    </lineage>
</organism>
<keyword evidence="3" id="KW-0560">Oxidoreductase</keyword>
<keyword evidence="4" id="KW-0408">Iron</keyword>
<feature type="domain" description="Isopenicillin N synthase-like Fe(2+) 2OG dioxygenase" evidence="5">
    <location>
        <begin position="242"/>
        <end position="340"/>
    </location>
</feature>
<evidence type="ECO:0000256" key="3">
    <source>
        <dbReference type="ARBA" id="ARBA00023002"/>
    </source>
</evidence>
<evidence type="ECO:0000256" key="2">
    <source>
        <dbReference type="ARBA" id="ARBA00022723"/>
    </source>
</evidence>
<protein>
    <recommendedName>
        <fullName evidence="5">Isopenicillin N synthase-like Fe(2+) 2OG dioxygenase domain-containing protein</fullName>
    </recommendedName>
</protein>
<dbReference type="PANTHER" id="PTHR10209:SF172">
    <property type="entry name" value="FE2OG DIOXYGENASE DOMAIN-CONTAINING PROTEIN"/>
    <property type="match status" value="1"/>
</dbReference>